<evidence type="ECO:0000313" key="2">
    <source>
        <dbReference type="Proteomes" id="UP000007471"/>
    </source>
</evidence>
<accession>E8TKK8</accession>
<gene>
    <name evidence="1" type="ordered locus">Mesci_4719</name>
</gene>
<dbReference type="PATRIC" id="fig|765698.3.peg.5230"/>
<dbReference type="KEGG" id="mci:Mesci_4719"/>
<reference evidence="2" key="1">
    <citation type="submission" date="2011-01" db="EMBL/GenBank/DDBJ databases">
        <title>Complete sequence of chromosome of Mesorhizobium ciceri bv. biserrulae WSM1271.</title>
        <authorList>
            <person name="Lucas S."/>
            <person name="Copeland A."/>
            <person name="Lapidus A."/>
            <person name="Cheng J.-F."/>
            <person name="Goodwin L."/>
            <person name="Pitluck S."/>
            <person name="Teshima H."/>
            <person name="Detter J.C."/>
            <person name="Han C."/>
            <person name="Tapia R."/>
            <person name="Land M."/>
            <person name="Hauser L."/>
            <person name="Kyrpides N."/>
            <person name="Ivanova N."/>
            <person name="Nandasena K."/>
            <person name="Reeve W.G."/>
            <person name="Howieson J.G."/>
            <person name="O'Hara G."/>
            <person name="Tiwari R.P."/>
            <person name="Woyke T."/>
        </authorList>
    </citation>
    <scope>NUCLEOTIDE SEQUENCE [LARGE SCALE GENOMIC DNA]</scope>
    <source>
        <strain evidence="2">HAMBI 2942 / LMG 23838 / WSM1271</strain>
    </source>
</reference>
<dbReference type="EMBL" id="CP002447">
    <property type="protein sequence ID" value="ADV13828.1"/>
    <property type="molecule type" value="Genomic_DNA"/>
</dbReference>
<dbReference type="Proteomes" id="UP000007471">
    <property type="component" value="Chromosome"/>
</dbReference>
<sequence length="39" mass="3985">MSIAQEQAALSPFEIAKTVRHGGSMVVGGLRLGCAGANR</sequence>
<dbReference type="AlphaFoldDB" id="E8TKK8"/>
<evidence type="ECO:0000313" key="1">
    <source>
        <dbReference type="EMBL" id="ADV13828.1"/>
    </source>
</evidence>
<dbReference type="HOGENOM" id="CLU_3312504_0_0_5"/>
<dbReference type="OrthoDB" id="9868441at2"/>
<name>E8TKK8_MESCW</name>
<organism evidence="1 2">
    <name type="scientific">Mesorhizobium ciceri biovar biserrulae (strain HAMBI 2942 / LMG 23838 / WSM1271)</name>
    <dbReference type="NCBI Taxonomy" id="765698"/>
    <lineage>
        <taxon>Bacteria</taxon>
        <taxon>Pseudomonadati</taxon>
        <taxon>Pseudomonadota</taxon>
        <taxon>Alphaproteobacteria</taxon>
        <taxon>Hyphomicrobiales</taxon>
        <taxon>Phyllobacteriaceae</taxon>
        <taxon>Mesorhizobium</taxon>
    </lineage>
</organism>
<protein>
    <submittedName>
        <fullName evidence="1">Uncharacterized protein</fullName>
    </submittedName>
</protein>
<proteinExistence type="predicted"/>